<keyword evidence="3" id="KW-0238">DNA-binding</keyword>
<name>A0A1Y5TPL4_9RHOB</name>
<dbReference type="Pfam" id="PF03466">
    <property type="entry name" value="LysR_substrate"/>
    <property type="match status" value="1"/>
</dbReference>
<dbReference type="RefSeq" id="WP_085869931.1">
    <property type="nucleotide sequence ID" value="NZ_FWFQ01000037.1"/>
</dbReference>
<dbReference type="AlphaFoldDB" id="A0A1Y5TPL4"/>
<gene>
    <name evidence="6" type="primary">nodD2</name>
    <name evidence="6" type="ORF">PSA7680_03441</name>
</gene>
<evidence type="ECO:0000313" key="6">
    <source>
        <dbReference type="EMBL" id="SLN65137.1"/>
    </source>
</evidence>
<protein>
    <submittedName>
        <fullName evidence="6">Nodulation protein D 2</fullName>
    </submittedName>
</protein>
<evidence type="ECO:0000259" key="5">
    <source>
        <dbReference type="PROSITE" id="PS50931"/>
    </source>
</evidence>
<dbReference type="EMBL" id="FWFQ01000037">
    <property type="protein sequence ID" value="SLN65137.1"/>
    <property type="molecule type" value="Genomic_DNA"/>
</dbReference>
<dbReference type="Proteomes" id="UP000193409">
    <property type="component" value="Unassembled WGS sequence"/>
</dbReference>
<evidence type="ECO:0000256" key="4">
    <source>
        <dbReference type="ARBA" id="ARBA00023163"/>
    </source>
</evidence>
<dbReference type="SUPFAM" id="SSF53850">
    <property type="entry name" value="Periplasmic binding protein-like II"/>
    <property type="match status" value="1"/>
</dbReference>
<dbReference type="SUPFAM" id="SSF46785">
    <property type="entry name" value="Winged helix' DNA-binding domain"/>
    <property type="match status" value="1"/>
</dbReference>
<dbReference type="Gene3D" id="3.40.190.10">
    <property type="entry name" value="Periplasmic binding protein-like II"/>
    <property type="match status" value="2"/>
</dbReference>
<dbReference type="InterPro" id="IPR000847">
    <property type="entry name" value="LysR_HTH_N"/>
</dbReference>
<dbReference type="CDD" id="cd08417">
    <property type="entry name" value="PBP2_Nitroaromatics_like"/>
    <property type="match status" value="1"/>
</dbReference>
<evidence type="ECO:0000256" key="3">
    <source>
        <dbReference type="ARBA" id="ARBA00023125"/>
    </source>
</evidence>
<organism evidence="6 7">
    <name type="scientific">Pseudoruegeria aquimaris</name>
    <dbReference type="NCBI Taxonomy" id="393663"/>
    <lineage>
        <taxon>Bacteria</taxon>
        <taxon>Pseudomonadati</taxon>
        <taxon>Pseudomonadota</taxon>
        <taxon>Alphaproteobacteria</taxon>
        <taxon>Rhodobacterales</taxon>
        <taxon>Roseobacteraceae</taxon>
        <taxon>Pseudoruegeria</taxon>
    </lineage>
</organism>
<keyword evidence="4" id="KW-0804">Transcription</keyword>
<dbReference type="InterPro" id="IPR005119">
    <property type="entry name" value="LysR_subst-bd"/>
</dbReference>
<accession>A0A1Y5TPL4</accession>
<reference evidence="6 7" key="1">
    <citation type="submission" date="2017-03" db="EMBL/GenBank/DDBJ databases">
        <authorList>
            <person name="Afonso C.L."/>
            <person name="Miller P.J."/>
            <person name="Scott M.A."/>
            <person name="Spackman E."/>
            <person name="Goraichik I."/>
            <person name="Dimitrov K.M."/>
            <person name="Suarez D.L."/>
            <person name="Swayne D.E."/>
        </authorList>
    </citation>
    <scope>NUCLEOTIDE SEQUENCE [LARGE SCALE GENOMIC DNA]</scope>
    <source>
        <strain evidence="6 7">CECT 7680</strain>
    </source>
</reference>
<evidence type="ECO:0000256" key="2">
    <source>
        <dbReference type="ARBA" id="ARBA00023015"/>
    </source>
</evidence>
<keyword evidence="2" id="KW-0805">Transcription regulation</keyword>
<keyword evidence="7" id="KW-1185">Reference proteome</keyword>
<evidence type="ECO:0000256" key="1">
    <source>
        <dbReference type="ARBA" id="ARBA00009437"/>
    </source>
</evidence>
<dbReference type="PROSITE" id="PS50931">
    <property type="entry name" value="HTH_LYSR"/>
    <property type="match status" value="1"/>
</dbReference>
<dbReference type="InterPro" id="IPR037402">
    <property type="entry name" value="YidZ_PBP2"/>
</dbReference>
<dbReference type="InterPro" id="IPR036388">
    <property type="entry name" value="WH-like_DNA-bd_sf"/>
</dbReference>
<dbReference type="GO" id="GO:0003677">
    <property type="term" value="F:DNA binding"/>
    <property type="evidence" value="ECO:0007669"/>
    <property type="project" value="UniProtKB-KW"/>
</dbReference>
<feature type="domain" description="HTH lysR-type" evidence="5">
    <location>
        <begin position="6"/>
        <end position="63"/>
    </location>
</feature>
<dbReference type="Gene3D" id="1.10.10.10">
    <property type="entry name" value="Winged helix-like DNA-binding domain superfamily/Winged helix DNA-binding domain"/>
    <property type="match status" value="1"/>
</dbReference>
<dbReference type="GO" id="GO:0003700">
    <property type="term" value="F:DNA-binding transcription factor activity"/>
    <property type="evidence" value="ECO:0007669"/>
    <property type="project" value="InterPro"/>
</dbReference>
<dbReference type="InterPro" id="IPR050389">
    <property type="entry name" value="LysR-type_TF"/>
</dbReference>
<dbReference type="PANTHER" id="PTHR30118:SF15">
    <property type="entry name" value="TRANSCRIPTIONAL REGULATORY PROTEIN"/>
    <property type="match status" value="1"/>
</dbReference>
<comment type="similarity">
    <text evidence="1">Belongs to the LysR transcriptional regulatory family.</text>
</comment>
<evidence type="ECO:0000313" key="7">
    <source>
        <dbReference type="Proteomes" id="UP000193409"/>
    </source>
</evidence>
<proteinExistence type="inferred from homology"/>
<dbReference type="OrthoDB" id="528082at2"/>
<dbReference type="PANTHER" id="PTHR30118">
    <property type="entry name" value="HTH-TYPE TRANSCRIPTIONAL REGULATOR LEUO-RELATED"/>
    <property type="match status" value="1"/>
</dbReference>
<dbReference type="Pfam" id="PF00126">
    <property type="entry name" value="HTH_1"/>
    <property type="match status" value="1"/>
</dbReference>
<dbReference type="InterPro" id="IPR036390">
    <property type="entry name" value="WH_DNA-bd_sf"/>
</dbReference>
<sequence length="319" mass="34382">MNFASFDLNLLKVLDALFTEGSTVKAGARLGLSQSAVSGALGRLRHALGDPLFIRHGNRLVPTDYAQGLREGLRAELERLEALLAPPRAFDPARAEGRFRIAGSDFFADLLMPGLGALLARRAPGLKAQLVELVPTDYIASLERYEADLALVPATDLPSWLTSATLFSSPFAVIARAGHPRIEGLADEAQMPLDLFCALQHVLFSPEGRLAAMGDAALERVGRTRNVAMTVPVFSGVCRVVSESDLIALVPLQLARRVAAQHGLRLFAPPMPLPAASIIGVWHRRAEANPKAAWMRERIFEVLKPLDGAPLGRPLVGSQ</sequence>